<dbReference type="SMART" id="SM00443">
    <property type="entry name" value="G_patch"/>
    <property type="match status" value="1"/>
</dbReference>
<dbReference type="PANTHER" id="PTHR47423">
    <property type="entry name" value="G-PATCH DOMAIN CONTAINING PROTEIN"/>
    <property type="match status" value="1"/>
</dbReference>
<feature type="domain" description="G-patch" evidence="2">
    <location>
        <begin position="30"/>
        <end position="75"/>
    </location>
</feature>
<dbReference type="PANTHER" id="PTHR47423:SF2">
    <property type="entry name" value="PROTEIN SQS1"/>
    <property type="match status" value="1"/>
</dbReference>
<dbReference type="EMBL" id="JAHRHJ020000007">
    <property type="protein sequence ID" value="KAH9308717.1"/>
    <property type="molecule type" value="Genomic_DNA"/>
</dbReference>
<dbReference type="Pfam" id="PF01585">
    <property type="entry name" value="G-patch"/>
    <property type="match status" value="1"/>
</dbReference>
<feature type="region of interest" description="Disordered" evidence="1">
    <location>
        <begin position="73"/>
        <end position="153"/>
    </location>
</feature>
<evidence type="ECO:0000313" key="4">
    <source>
        <dbReference type="Proteomes" id="UP000824469"/>
    </source>
</evidence>
<reference evidence="3 4" key="1">
    <citation type="journal article" date="2021" name="Nat. Plants">
        <title>The Taxus genome provides insights into paclitaxel biosynthesis.</title>
        <authorList>
            <person name="Xiong X."/>
            <person name="Gou J."/>
            <person name="Liao Q."/>
            <person name="Li Y."/>
            <person name="Zhou Q."/>
            <person name="Bi G."/>
            <person name="Li C."/>
            <person name="Du R."/>
            <person name="Wang X."/>
            <person name="Sun T."/>
            <person name="Guo L."/>
            <person name="Liang H."/>
            <person name="Lu P."/>
            <person name="Wu Y."/>
            <person name="Zhang Z."/>
            <person name="Ro D.K."/>
            <person name="Shang Y."/>
            <person name="Huang S."/>
            <person name="Yan J."/>
        </authorList>
    </citation>
    <scope>NUCLEOTIDE SEQUENCE [LARGE SCALE GENOMIC DNA]</scope>
    <source>
        <strain evidence="3">Ta-2019</strain>
    </source>
</reference>
<feature type="non-terminal residue" evidence="3">
    <location>
        <position position="1"/>
    </location>
</feature>
<organism evidence="3 4">
    <name type="scientific">Taxus chinensis</name>
    <name type="common">Chinese yew</name>
    <name type="synonym">Taxus wallichiana var. chinensis</name>
    <dbReference type="NCBI Taxonomy" id="29808"/>
    <lineage>
        <taxon>Eukaryota</taxon>
        <taxon>Viridiplantae</taxon>
        <taxon>Streptophyta</taxon>
        <taxon>Embryophyta</taxon>
        <taxon>Tracheophyta</taxon>
        <taxon>Spermatophyta</taxon>
        <taxon>Pinopsida</taxon>
        <taxon>Pinidae</taxon>
        <taxon>Conifers II</taxon>
        <taxon>Cupressales</taxon>
        <taxon>Taxaceae</taxon>
        <taxon>Taxus</taxon>
    </lineage>
</organism>
<comment type="caution">
    <text evidence="3">The sequence shown here is derived from an EMBL/GenBank/DDBJ whole genome shotgun (WGS) entry which is preliminary data.</text>
</comment>
<dbReference type="AlphaFoldDB" id="A0AA38FQ16"/>
<accession>A0AA38FQ16</accession>
<dbReference type="InterPro" id="IPR000467">
    <property type="entry name" value="G_patch_dom"/>
</dbReference>
<name>A0AA38FQ16_TAXCH</name>
<proteinExistence type="predicted"/>
<dbReference type="PROSITE" id="PS50174">
    <property type="entry name" value="G_PATCH"/>
    <property type="match status" value="1"/>
</dbReference>
<keyword evidence="4" id="KW-1185">Reference proteome</keyword>
<dbReference type="GO" id="GO:0003676">
    <property type="term" value="F:nucleic acid binding"/>
    <property type="evidence" value="ECO:0007669"/>
    <property type="project" value="InterPro"/>
</dbReference>
<gene>
    <name evidence="3" type="ORF">KI387_036628</name>
</gene>
<evidence type="ECO:0000256" key="1">
    <source>
        <dbReference type="SAM" id="MobiDB-lite"/>
    </source>
</evidence>
<sequence length="153" mass="16370">ECMVSKTTLNSPPNAKLDSVNVLGDFENHTKGIGSKLLDKMGFNGISLGKNNQGITNPIQMVERPRHVGLGFSIVGKKEIGEGSKTTGRRQASDSKEDSPIASGDSSSGGGSIKNQPRRGIEIPPPSVYCVHKGKGKQNDPLSTLEKFDYDMQ</sequence>
<dbReference type="Proteomes" id="UP000824469">
    <property type="component" value="Unassembled WGS sequence"/>
</dbReference>
<evidence type="ECO:0000313" key="3">
    <source>
        <dbReference type="EMBL" id="KAH9308717.1"/>
    </source>
</evidence>
<protein>
    <recommendedName>
        <fullName evidence="2">G-patch domain-containing protein</fullName>
    </recommendedName>
</protein>
<feature type="non-terminal residue" evidence="3">
    <location>
        <position position="153"/>
    </location>
</feature>
<evidence type="ECO:0000259" key="2">
    <source>
        <dbReference type="PROSITE" id="PS50174"/>
    </source>
</evidence>